<dbReference type="Proteomes" id="UP000298416">
    <property type="component" value="Unassembled WGS sequence"/>
</dbReference>
<reference evidence="7" key="1">
    <citation type="submission" date="2018-01" db="EMBL/GenBank/DDBJ databases">
        <authorList>
            <person name="Mao J.F."/>
        </authorList>
    </citation>
    <scope>NUCLEOTIDE SEQUENCE</scope>
    <source>
        <strain evidence="7">Huo1</strain>
        <tissue evidence="7">Leaf</tissue>
    </source>
</reference>
<accession>A0A8X8Z9G0</accession>
<dbReference type="EMBL" id="PNBA02000016">
    <property type="protein sequence ID" value="KAG6396343.1"/>
    <property type="molecule type" value="Genomic_DNA"/>
</dbReference>
<evidence type="ECO:0000313" key="7">
    <source>
        <dbReference type="EMBL" id="KAG6396343.1"/>
    </source>
</evidence>
<keyword evidence="3" id="KW-0539">Nucleus</keyword>
<dbReference type="InterPro" id="IPR009057">
    <property type="entry name" value="Homeodomain-like_sf"/>
</dbReference>
<comment type="caution">
    <text evidence="7">The sequence shown here is derived from an EMBL/GenBank/DDBJ whole genome shotgun (WGS) entry which is preliminary data.</text>
</comment>
<evidence type="ECO:0000256" key="2">
    <source>
        <dbReference type="ARBA" id="ARBA00023125"/>
    </source>
</evidence>
<dbReference type="PANTHER" id="PTHR47999:SF91">
    <property type="entry name" value="TRANSCRIPTION FACTOR MYB111"/>
    <property type="match status" value="1"/>
</dbReference>
<dbReference type="GO" id="GO:0005634">
    <property type="term" value="C:nucleus"/>
    <property type="evidence" value="ECO:0007669"/>
    <property type="project" value="UniProtKB-SubCell"/>
</dbReference>
<dbReference type="AlphaFoldDB" id="A0A8X8Z9G0"/>
<evidence type="ECO:0000256" key="4">
    <source>
        <dbReference type="SAM" id="MobiDB-lite"/>
    </source>
</evidence>
<feature type="domain" description="HTH myb-type" evidence="6">
    <location>
        <begin position="74"/>
        <end position="128"/>
    </location>
</feature>
<feature type="compositionally biased region" description="Polar residues" evidence="4">
    <location>
        <begin position="155"/>
        <end position="173"/>
    </location>
</feature>
<name>A0A8X8Z9G0_SALSN</name>
<feature type="domain" description="Myb-like" evidence="5">
    <location>
        <begin position="9"/>
        <end position="73"/>
    </location>
</feature>
<reference evidence="7" key="2">
    <citation type="submission" date="2020-08" db="EMBL/GenBank/DDBJ databases">
        <title>Plant Genome Project.</title>
        <authorList>
            <person name="Zhang R.-G."/>
        </authorList>
    </citation>
    <scope>NUCLEOTIDE SEQUENCE</scope>
    <source>
        <strain evidence="7">Huo1</strain>
        <tissue evidence="7">Leaf</tissue>
    </source>
</reference>
<dbReference type="GO" id="GO:0003677">
    <property type="term" value="F:DNA binding"/>
    <property type="evidence" value="ECO:0007669"/>
    <property type="project" value="UniProtKB-KW"/>
</dbReference>
<dbReference type="InterPro" id="IPR001005">
    <property type="entry name" value="SANT/Myb"/>
</dbReference>
<proteinExistence type="predicted"/>
<dbReference type="PANTHER" id="PTHR47999">
    <property type="entry name" value="TRANSCRIPTION FACTOR MYB8-RELATED-RELATED"/>
    <property type="match status" value="1"/>
</dbReference>
<feature type="domain" description="HTH myb-type" evidence="6">
    <location>
        <begin position="9"/>
        <end position="73"/>
    </location>
</feature>
<sequence length="296" mass="33412">MGRTPCCEKIGLNRGKWSAEEDDKLVKYIKANGEGSWRSLPKNAGLSLSLLGYYWICLLRCGKSCRLRWINYLRADVKRGKFTQQEEETIVKLHKSLGNRWSVIASHLPGRTDNEIKNYWNSHLSRTIYRYRFISEATLSPEDIIKIAKNKGRNSKNASEQPPSSNATTVSSSGTNALMVSPINDATQGMELLEPFIEIDDDILMQLNHFLQDEDDEAARCQNDGDRLTNTGNRTTSEERDGGWGSDIDMYGCLSPIVSFFGDDHVMQWDHSGAGGDINLWDSSDLGIQSETRHVW</sequence>
<dbReference type="PROSITE" id="PS51294">
    <property type="entry name" value="HTH_MYB"/>
    <property type="match status" value="2"/>
</dbReference>
<evidence type="ECO:0000256" key="3">
    <source>
        <dbReference type="ARBA" id="ARBA00023242"/>
    </source>
</evidence>
<keyword evidence="2" id="KW-0238">DNA-binding</keyword>
<feature type="region of interest" description="Disordered" evidence="4">
    <location>
        <begin position="150"/>
        <end position="173"/>
    </location>
</feature>
<evidence type="ECO:0008006" key="9">
    <source>
        <dbReference type="Google" id="ProtNLM"/>
    </source>
</evidence>
<gene>
    <name evidence="7" type="ORF">SASPL_142491</name>
</gene>
<evidence type="ECO:0000313" key="8">
    <source>
        <dbReference type="Proteomes" id="UP000298416"/>
    </source>
</evidence>
<dbReference type="SUPFAM" id="SSF46689">
    <property type="entry name" value="Homeodomain-like"/>
    <property type="match status" value="1"/>
</dbReference>
<dbReference type="SMART" id="SM00717">
    <property type="entry name" value="SANT"/>
    <property type="match status" value="2"/>
</dbReference>
<comment type="subcellular location">
    <subcellularLocation>
        <location evidence="1">Nucleus</location>
    </subcellularLocation>
</comment>
<feature type="domain" description="Myb-like" evidence="5">
    <location>
        <begin position="74"/>
        <end position="124"/>
    </location>
</feature>
<dbReference type="Gene3D" id="1.10.10.60">
    <property type="entry name" value="Homeodomain-like"/>
    <property type="match status" value="2"/>
</dbReference>
<keyword evidence="8" id="KW-1185">Reference proteome</keyword>
<dbReference type="Pfam" id="PF00249">
    <property type="entry name" value="Myb_DNA-binding"/>
    <property type="match status" value="2"/>
</dbReference>
<evidence type="ECO:0000259" key="6">
    <source>
        <dbReference type="PROSITE" id="PS51294"/>
    </source>
</evidence>
<dbReference type="InterPro" id="IPR015495">
    <property type="entry name" value="Myb_TF_plants"/>
</dbReference>
<evidence type="ECO:0000259" key="5">
    <source>
        <dbReference type="PROSITE" id="PS50090"/>
    </source>
</evidence>
<protein>
    <recommendedName>
        <fullName evidence="9">Myb proto-oncogene protein, plant</fullName>
    </recommendedName>
</protein>
<evidence type="ECO:0000256" key="1">
    <source>
        <dbReference type="ARBA" id="ARBA00004123"/>
    </source>
</evidence>
<dbReference type="PROSITE" id="PS50090">
    <property type="entry name" value="MYB_LIKE"/>
    <property type="match status" value="2"/>
</dbReference>
<organism evidence="7">
    <name type="scientific">Salvia splendens</name>
    <name type="common">Scarlet sage</name>
    <dbReference type="NCBI Taxonomy" id="180675"/>
    <lineage>
        <taxon>Eukaryota</taxon>
        <taxon>Viridiplantae</taxon>
        <taxon>Streptophyta</taxon>
        <taxon>Embryophyta</taxon>
        <taxon>Tracheophyta</taxon>
        <taxon>Spermatophyta</taxon>
        <taxon>Magnoliopsida</taxon>
        <taxon>eudicotyledons</taxon>
        <taxon>Gunneridae</taxon>
        <taxon>Pentapetalae</taxon>
        <taxon>asterids</taxon>
        <taxon>lamiids</taxon>
        <taxon>Lamiales</taxon>
        <taxon>Lamiaceae</taxon>
        <taxon>Nepetoideae</taxon>
        <taxon>Mentheae</taxon>
        <taxon>Salviinae</taxon>
        <taxon>Salvia</taxon>
        <taxon>Salvia subgen. Calosphace</taxon>
        <taxon>core Calosphace</taxon>
    </lineage>
</organism>
<dbReference type="InterPro" id="IPR017930">
    <property type="entry name" value="Myb_dom"/>
</dbReference>
<feature type="region of interest" description="Disordered" evidence="4">
    <location>
        <begin position="222"/>
        <end position="242"/>
    </location>
</feature>
<dbReference type="CDD" id="cd00167">
    <property type="entry name" value="SANT"/>
    <property type="match status" value="2"/>
</dbReference>